<gene>
    <name evidence="1" type="ORF">SAMN04488503_2212</name>
</gene>
<protein>
    <submittedName>
        <fullName evidence="1">Uncharacterized protein</fullName>
    </submittedName>
</protein>
<accession>A0A239AUB7</accession>
<dbReference type="Proteomes" id="UP000198324">
    <property type="component" value="Unassembled WGS sequence"/>
</dbReference>
<evidence type="ECO:0000313" key="2">
    <source>
        <dbReference type="Proteomes" id="UP000198324"/>
    </source>
</evidence>
<evidence type="ECO:0000313" key="1">
    <source>
        <dbReference type="EMBL" id="SNR98941.1"/>
    </source>
</evidence>
<name>A0A239AUB7_9BACT</name>
<proteinExistence type="predicted"/>
<dbReference type="EMBL" id="FZOC01000004">
    <property type="protein sequence ID" value="SNR98941.1"/>
    <property type="molecule type" value="Genomic_DNA"/>
</dbReference>
<dbReference type="RefSeq" id="WP_089274421.1">
    <property type="nucleotide sequence ID" value="NZ_FZOC01000004.1"/>
</dbReference>
<organism evidence="1 2">
    <name type="scientific">Humidesulfovibrio mexicanus</name>
    <dbReference type="NCBI Taxonomy" id="147047"/>
    <lineage>
        <taxon>Bacteria</taxon>
        <taxon>Pseudomonadati</taxon>
        <taxon>Thermodesulfobacteriota</taxon>
        <taxon>Desulfovibrionia</taxon>
        <taxon>Desulfovibrionales</taxon>
        <taxon>Desulfovibrionaceae</taxon>
        <taxon>Humidesulfovibrio</taxon>
    </lineage>
</organism>
<sequence length="85" mass="9547">MKLEDLKDDAERIDFLLHALDYVTGCETCLKDPLYEGKEGYAGPCPHLENRRRGIYGSNTRKLCPDLDFNDCRPIGGITGDRAEA</sequence>
<dbReference type="AlphaFoldDB" id="A0A239AUB7"/>
<reference evidence="1 2" key="1">
    <citation type="submission" date="2017-06" db="EMBL/GenBank/DDBJ databases">
        <authorList>
            <person name="Kim H.J."/>
            <person name="Triplett B.A."/>
        </authorList>
    </citation>
    <scope>NUCLEOTIDE SEQUENCE [LARGE SCALE GENOMIC DNA]</scope>
    <source>
        <strain evidence="1 2">DSM 13116</strain>
    </source>
</reference>
<keyword evidence="2" id="KW-1185">Reference proteome</keyword>